<dbReference type="AlphaFoldDB" id="A0A0D6PGT2"/>
<comment type="similarity">
    <text evidence="2 4">Belongs to the FliE family.</text>
</comment>
<comment type="subcellular location">
    <subcellularLocation>
        <location evidence="1 4">Bacterial flagellum basal body</location>
    </subcellularLocation>
</comment>
<proteinExistence type="inferred from homology"/>
<organism evidence="5 6">
    <name type="scientific">Acidocella aminolytica 101 = DSM 11237</name>
    <dbReference type="NCBI Taxonomy" id="1120923"/>
    <lineage>
        <taxon>Bacteria</taxon>
        <taxon>Pseudomonadati</taxon>
        <taxon>Pseudomonadota</taxon>
        <taxon>Alphaproteobacteria</taxon>
        <taxon>Acetobacterales</taxon>
        <taxon>Acidocellaceae</taxon>
        <taxon>Acidocella</taxon>
    </lineage>
</organism>
<dbReference type="GO" id="GO:0009425">
    <property type="term" value="C:bacterial-type flagellum basal body"/>
    <property type="evidence" value="ECO:0007669"/>
    <property type="project" value="UniProtKB-SubCell"/>
</dbReference>
<dbReference type="Pfam" id="PF02049">
    <property type="entry name" value="FliE"/>
    <property type="match status" value="1"/>
</dbReference>
<dbReference type="PRINTS" id="PR01006">
    <property type="entry name" value="FLGHOOKFLIE"/>
</dbReference>
<evidence type="ECO:0000313" key="5">
    <source>
        <dbReference type="EMBL" id="GAN80044.1"/>
    </source>
</evidence>
<dbReference type="InterPro" id="IPR001624">
    <property type="entry name" value="FliE"/>
</dbReference>
<evidence type="ECO:0000256" key="4">
    <source>
        <dbReference type="HAMAP-Rule" id="MF_00724"/>
    </source>
</evidence>
<evidence type="ECO:0000256" key="3">
    <source>
        <dbReference type="ARBA" id="ARBA00023143"/>
    </source>
</evidence>
<dbReference type="HAMAP" id="MF_00724">
    <property type="entry name" value="FliE"/>
    <property type="match status" value="1"/>
</dbReference>
<dbReference type="PANTHER" id="PTHR34653">
    <property type="match status" value="1"/>
</dbReference>
<evidence type="ECO:0000256" key="1">
    <source>
        <dbReference type="ARBA" id="ARBA00004117"/>
    </source>
</evidence>
<dbReference type="RefSeq" id="WP_048878467.1">
    <property type="nucleotide sequence ID" value="NZ_BANC01000035.1"/>
</dbReference>
<reference evidence="5 6" key="1">
    <citation type="submission" date="2012-11" db="EMBL/GenBank/DDBJ databases">
        <title>Whole genome sequence of Acidocella aminolytica 101 = DSM 11237.</title>
        <authorList>
            <person name="Azuma Y."/>
            <person name="Higashiura N."/>
            <person name="Hirakawa H."/>
            <person name="Matsushita K."/>
        </authorList>
    </citation>
    <scope>NUCLEOTIDE SEQUENCE [LARGE SCALE GENOMIC DNA]</scope>
    <source>
        <strain evidence="6">101 / DSM 11237</strain>
    </source>
</reference>
<dbReference type="GO" id="GO:0003774">
    <property type="term" value="F:cytoskeletal motor activity"/>
    <property type="evidence" value="ECO:0007669"/>
    <property type="project" value="InterPro"/>
</dbReference>
<comment type="caution">
    <text evidence="5">The sequence shown here is derived from an EMBL/GenBank/DDBJ whole genome shotgun (WGS) entry which is preliminary data.</text>
</comment>
<dbReference type="EMBL" id="BANC01000035">
    <property type="protein sequence ID" value="GAN80044.1"/>
    <property type="molecule type" value="Genomic_DNA"/>
</dbReference>
<evidence type="ECO:0000256" key="2">
    <source>
        <dbReference type="ARBA" id="ARBA00009272"/>
    </source>
</evidence>
<protein>
    <recommendedName>
        <fullName evidence="4">Flagellar hook-basal body complex protein FliE</fullName>
    </recommendedName>
</protein>
<dbReference type="GO" id="GO:0071973">
    <property type="term" value="P:bacterial-type flagellum-dependent cell motility"/>
    <property type="evidence" value="ECO:0007669"/>
    <property type="project" value="InterPro"/>
</dbReference>
<evidence type="ECO:0000313" key="6">
    <source>
        <dbReference type="Proteomes" id="UP000032668"/>
    </source>
</evidence>
<dbReference type="Proteomes" id="UP000032668">
    <property type="component" value="Unassembled WGS sequence"/>
</dbReference>
<keyword evidence="6" id="KW-1185">Reference proteome</keyword>
<dbReference type="GO" id="GO:0005198">
    <property type="term" value="F:structural molecule activity"/>
    <property type="evidence" value="ECO:0007669"/>
    <property type="project" value="InterPro"/>
</dbReference>
<keyword evidence="3 4" id="KW-0975">Bacterial flagellum</keyword>
<sequence length="102" mass="9968">MVSNIAAQGALTAASSLVGGSSGASAPKPGQFLSLVADALQGVSAQQSAATSAEAGYAAGVPGATLGKALVANDRAEVAWNATVAVRNEVVSAYQAVMNMQF</sequence>
<dbReference type="PANTHER" id="PTHR34653:SF1">
    <property type="entry name" value="FLAGELLAR HOOK-BASAL BODY COMPLEX PROTEIN FLIE"/>
    <property type="match status" value="1"/>
</dbReference>
<accession>A0A0D6PGT2</accession>
<dbReference type="OrthoDB" id="8508203at2"/>
<gene>
    <name evidence="4" type="primary">fliE</name>
    <name evidence="5" type="ORF">Aam_035_051</name>
</gene>
<name>A0A0D6PGT2_9PROT</name>
<dbReference type="STRING" id="1120923.SAMN02746095_02045"/>